<dbReference type="InterPro" id="IPR036249">
    <property type="entry name" value="Thioredoxin-like_sf"/>
</dbReference>
<dbReference type="Gene3D" id="3.40.30.10">
    <property type="entry name" value="Glutaredoxin"/>
    <property type="match status" value="1"/>
</dbReference>
<dbReference type="InterPro" id="IPR004045">
    <property type="entry name" value="Glutathione_S-Trfase_N"/>
</dbReference>
<dbReference type="InterPro" id="IPR036282">
    <property type="entry name" value="Glutathione-S-Trfase_C_sf"/>
</dbReference>
<dbReference type="Pfam" id="PF02798">
    <property type="entry name" value="GST_N"/>
    <property type="match status" value="1"/>
</dbReference>
<dbReference type="FunFam" id="3.40.30.10:FF:000039">
    <property type="entry name" value="Glutathione S-transferase domain"/>
    <property type="match status" value="1"/>
</dbReference>
<comment type="caution">
    <text evidence="4">The sequence shown here is derived from an EMBL/GenBank/DDBJ whole genome shotgun (WGS) entry which is preliminary data.</text>
</comment>
<dbReference type="SUPFAM" id="SSF52833">
    <property type="entry name" value="Thioredoxin-like"/>
    <property type="match status" value="1"/>
</dbReference>
<dbReference type="SFLD" id="SFLDG00358">
    <property type="entry name" value="Main_(cytGST)"/>
    <property type="match status" value="1"/>
</dbReference>
<protein>
    <submittedName>
        <fullName evidence="4">Glutathione S-transferase</fullName>
    </submittedName>
</protein>
<evidence type="ECO:0000313" key="5">
    <source>
        <dbReference type="Proteomes" id="UP000192132"/>
    </source>
</evidence>
<dbReference type="InterPro" id="IPR040079">
    <property type="entry name" value="Glutathione_S-Trfase"/>
</dbReference>
<dbReference type="OrthoDB" id="5740960at2"/>
<dbReference type="GO" id="GO:0016740">
    <property type="term" value="F:transferase activity"/>
    <property type="evidence" value="ECO:0007669"/>
    <property type="project" value="UniProtKB-KW"/>
</dbReference>
<dbReference type="CDD" id="cd03207">
    <property type="entry name" value="GST_C_8"/>
    <property type="match status" value="1"/>
</dbReference>
<evidence type="ECO:0000256" key="1">
    <source>
        <dbReference type="ARBA" id="ARBA00007409"/>
    </source>
</evidence>
<evidence type="ECO:0000313" key="4">
    <source>
        <dbReference type="EMBL" id="ONG41325.1"/>
    </source>
</evidence>
<organism evidence="4 5">
    <name type="scientific">Alkanindiges hydrocarboniclasticus</name>
    <dbReference type="NCBI Taxonomy" id="1907941"/>
    <lineage>
        <taxon>Bacteria</taxon>
        <taxon>Pseudomonadati</taxon>
        <taxon>Pseudomonadota</taxon>
        <taxon>Gammaproteobacteria</taxon>
        <taxon>Moraxellales</taxon>
        <taxon>Moraxellaceae</taxon>
        <taxon>Alkanindiges</taxon>
    </lineage>
</organism>
<accession>A0A1S8CXF8</accession>
<comment type="similarity">
    <text evidence="1">Belongs to the GST superfamily.</text>
</comment>
<keyword evidence="5" id="KW-1185">Reference proteome</keyword>
<dbReference type="PROSITE" id="PS50404">
    <property type="entry name" value="GST_NTER"/>
    <property type="match status" value="1"/>
</dbReference>
<proteinExistence type="inferred from homology"/>
<keyword evidence="2 4" id="KW-0808">Transferase</keyword>
<dbReference type="PANTHER" id="PTHR44051:SF21">
    <property type="entry name" value="GLUTATHIONE S-TRANSFERASE FAMILY PROTEIN"/>
    <property type="match status" value="1"/>
</dbReference>
<reference evidence="4 5" key="1">
    <citation type="submission" date="2016-10" db="EMBL/GenBank/DDBJ databases">
        <title>Draft Genome sequence of Alkanindiges sp. strain H1.</title>
        <authorList>
            <person name="Subhash Y."/>
            <person name="Lee S."/>
        </authorList>
    </citation>
    <scope>NUCLEOTIDE SEQUENCE [LARGE SCALE GENOMIC DNA]</scope>
    <source>
        <strain evidence="4 5">H1</strain>
    </source>
</reference>
<dbReference type="STRING" id="1907941.BKE30_05715"/>
<dbReference type="CDD" id="cd03046">
    <property type="entry name" value="GST_N_GTT1_like"/>
    <property type="match status" value="1"/>
</dbReference>
<feature type="domain" description="GST N-terminal" evidence="3">
    <location>
        <begin position="1"/>
        <end position="78"/>
    </location>
</feature>
<sequence length="198" mass="22043">MTFYTNPESRSVVVEWLLAELEIDCTRVTLDYGTSMKAPEYLAINPFGKVPALVDGDLVIYETAAICAYLADKYSDKGLAPALDDPKRGLYYRWLFLAAGPWEAANVDRLLKVAIAPEQEMFVGYGNYNTLYQAVIKGLTEAQPYLCGAQFTAADVYVGAGILWELKMGTLQPHPEILRYVENLRLRPSLQTIAATFS</sequence>
<evidence type="ECO:0000259" key="3">
    <source>
        <dbReference type="PROSITE" id="PS50404"/>
    </source>
</evidence>
<name>A0A1S8CXF8_9GAMM</name>
<dbReference type="AlphaFoldDB" id="A0A1S8CXF8"/>
<dbReference type="SUPFAM" id="SSF47616">
    <property type="entry name" value="GST C-terminal domain-like"/>
    <property type="match status" value="1"/>
</dbReference>
<dbReference type="SFLD" id="SFLDS00019">
    <property type="entry name" value="Glutathione_Transferase_(cytos"/>
    <property type="match status" value="1"/>
</dbReference>
<dbReference type="SFLD" id="SFLDG01150">
    <property type="entry name" value="Main.1:_Beta-like"/>
    <property type="match status" value="1"/>
</dbReference>
<dbReference type="Proteomes" id="UP000192132">
    <property type="component" value="Unassembled WGS sequence"/>
</dbReference>
<evidence type="ECO:0000256" key="2">
    <source>
        <dbReference type="ARBA" id="ARBA00022679"/>
    </source>
</evidence>
<dbReference type="PANTHER" id="PTHR44051">
    <property type="entry name" value="GLUTATHIONE S-TRANSFERASE-RELATED"/>
    <property type="match status" value="1"/>
</dbReference>
<dbReference type="Gene3D" id="1.20.1050.10">
    <property type="match status" value="1"/>
</dbReference>
<dbReference type="EMBL" id="MLCN01000013">
    <property type="protein sequence ID" value="ONG41325.1"/>
    <property type="molecule type" value="Genomic_DNA"/>
</dbReference>
<gene>
    <name evidence="4" type="ORF">BKE30_05715</name>
</gene>